<evidence type="ECO:0000313" key="2">
    <source>
        <dbReference type="Proteomes" id="UP000193224"/>
    </source>
</evidence>
<name>A0A1X7BMC1_9RHOB</name>
<dbReference type="OrthoDB" id="7658488at2"/>
<accession>A0A1X7BMC1</accession>
<organism evidence="1 2">
    <name type="scientific">Roseovarius aestuarii</name>
    <dbReference type="NCBI Taxonomy" id="475083"/>
    <lineage>
        <taxon>Bacteria</taxon>
        <taxon>Pseudomonadati</taxon>
        <taxon>Pseudomonadota</taxon>
        <taxon>Alphaproteobacteria</taxon>
        <taxon>Rhodobacterales</taxon>
        <taxon>Roseobacteraceae</taxon>
        <taxon>Roseovarius</taxon>
    </lineage>
</organism>
<dbReference type="Proteomes" id="UP000193224">
    <property type="component" value="Unassembled WGS sequence"/>
</dbReference>
<dbReference type="EMBL" id="FWXB01000001">
    <property type="protein sequence ID" value="SMC10768.1"/>
    <property type="molecule type" value="Genomic_DNA"/>
</dbReference>
<sequence>MSTFLSPEVQAGLDAARKQALKKSNRLSVRAGDRSFKILRSWNNGFSLDADEAPHLRGLVDMFDGTTHLSRCLIVASGEEGDEIEFEYKRTTEAADRQPLDFYRRPDAPIALLE</sequence>
<proteinExistence type="predicted"/>
<gene>
    <name evidence="1" type="ORF">ROA7745_00575</name>
</gene>
<keyword evidence="2" id="KW-1185">Reference proteome</keyword>
<reference evidence="1 2" key="1">
    <citation type="submission" date="2017-03" db="EMBL/GenBank/DDBJ databases">
        <authorList>
            <person name="Afonso C.L."/>
            <person name="Miller P.J."/>
            <person name="Scott M.A."/>
            <person name="Spackman E."/>
            <person name="Goraichik I."/>
            <person name="Dimitrov K.M."/>
            <person name="Suarez D.L."/>
            <person name="Swayne D.E."/>
        </authorList>
    </citation>
    <scope>NUCLEOTIDE SEQUENCE [LARGE SCALE GENOMIC DNA]</scope>
    <source>
        <strain evidence="1 2">CECT 7745</strain>
    </source>
</reference>
<protein>
    <submittedName>
        <fullName evidence="1">Uncharacterized protein</fullName>
    </submittedName>
</protein>
<evidence type="ECO:0000313" key="1">
    <source>
        <dbReference type="EMBL" id="SMC10768.1"/>
    </source>
</evidence>
<dbReference type="AlphaFoldDB" id="A0A1X7BMC1"/>
<dbReference type="RefSeq" id="WP_085798697.1">
    <property type="nucleotide sequence ID" value="NZ_FWXB01000001.1"/>
</dbReference>